<dbReference type="Proteomes" id="UP000175744">
    <property type="component" value="Unassembled WGS sequence"/>
</dbReference>
<dbReference type="EMBL" id="LZFO01000003">
    <property type="protein sequence ID" value="OFI07475.1"/>
    <property type="molecule type" value="Genomic_DNA"/>
</dbReference>
<dbReference type="AlphaFoldDB" id="A0A1E8F1G8"/>
<comment type="caution">
    <text evidence="1">The sequence shown here is derived from an EMBL/GenBank/DDBJ whole genome shotgun (WGS) entry which is preliminary data.</text>
</comment>
<accession>A0A1E8F1G8</accession>
<gene>
    <name evidence="1" type="ORF">CLOACE_03040</name>
</gene>
<evidence type="ECO:0000313" key="2">
    <source>
        <dbReference type="Proteomes" id="UP000175744"/>
    </source>
</evidence>
<name>A0A1E8F1G8_9CLOT</name>
<proteinExistence type="predicted"/>
<dbReference type="STRING" id="1121290.CLAOCE_03040"/>
<sequence length="236" mass="27900">MDYQELVKRIKEEFPDKAIDIMESLELLRVVINDTVEAVGTKINTSFSQKQYDKIPYYSSMAEDIGVCEKKIEEIISMIDVDDLIVEEETDEEAEVKIIPNYSEYIVDHNSEHTLYENFTHKRPYGFKLNEQHIVEVKTWQDMLIKTCEYLLTIDEKKFMGFENKKTMNGKKNKYFSTNPDDMRKPRKVADKIYVEINQSGNAIRNLIMKLLKEYNFSIGEFKVYFRADYTSLNDK</sequence>
<evidence type="ECO:0000313" key="1">
    <source>
        <dbReference type="EMBL" id="OFI07475.1"/>
    </source>
</evidence>
<dbReference type="OrthoDB" id="1903286at2"/>
<keyword evidence="2" id="KW-1185">Reference proteome</keyword>
<reference evidence="1 2" key="1">
    <citation type="submission" date="2016-06" db="EMBL/GenBank/DDBJ databases">
        <title>Genome sequence of Clostridium acetireducens DSM 10703.</title>
        <authorList>
            <person name="Poehlein A."/>
            <person name="Fluechter S."/>
            <person name="Duerre P."/>
            <person name="Daniel R."/>
        </authorList>
    </citation>
    <scope>NUCLEOTIDE SEQUENCE [LARGE SCALE GENOMIC DNA]</scope>
    <source>
        <strain evidence="1 2">DSM 10703</strain>
    </source>
</reference>
<protein>
    <submittedName>
        <fullName evidence="1">Uncharacterized protein</fullName>
    </submittedName>
</protein>
<dbReference type="RefSeq" id="WP_070109274.1">
    <property type="nucleotide sequence ID" value="NZ_LZFO01000003.1"/>
</dbReference>
<organism evidence="1 2">
    <name type="scientific">Clostridium acetireducens DSM 10703</name>
    <dbReference type="NCBI Taxonomy" id="1121290"/>
    <lineage>
        <taxon>Bacteria</taxon>
        <taxon>Bacillati</taxon>
        <taxon>Bacillota</taxon>
        <taxon>Clostridia</taxon>
        <taxon>Eubacteriales</taxon>
        <taxon>Clostridiaceae</taxon>
        <taxon>Clostridium</taxon>
    </lineage>
</organism>